<sequence length="211" mass="24952">MVGLVLYFTYFLILLIVKFNTISFDLYHLQHYSSILDNIEDYPNITIKNLNNLLTLIEKNENNNEKEQTNPKKLRDELDLMKNDLKALIFQYLYQLNYHRVALIMRNCLIYGSLNLVISIVAAFFMSILVDPILIERRFIVIISHVILSFLILCLILKKSRLRLTNRAIPFPIVNLTRIILRNTMRFNLLYKIMRGISKFISGKKKREKPN</sequence>
<gene>
    <name evidence="2" type="ORF">LCGC14_1088040</name>
</gene>
<feature type="transmembrane region" description="Helical" evidence="1">
    <location>
        <begin position="108"/>
        <end position="127"/>
    </location>
</feature>
<organism evidence="2">
    <name type="scientific">marine sediment metagenome</name>
    <dbReference type="NCBI Taxonomy" id="412755"/>
    <lineage>
        <taxon>unclassified sequences</taxon>
        <taxon>metagenomes</taxon>
        <taxon>ecological metagenomes</taxon>
    </lineage>
</organism>
<dbReference type="EMBL" id="LAZR01004813">
    <property type="protein sequence ID" value="KKN05373.1"/>
    <property type="molecule type" value="Genomic_DNA"/>
</dbReference>
<accession>A0A0F9QJA5</accession>
<keyword evidence="1" id="KW-0812">Transmembrane</keyword>
<feature type="transmembrane region" description="Helical" evidence="1">
    <location>
        <begin position="139"/>
        <end position="157"/>
    </location>
</feature>
<keyword evidence="1" id="KW-0472">Membrane</keyword>
<feature type="transmembrane region" description="Helical" evidence="1">
    <location>
        <begin position="6"/>
        <end position="27"/>
    </location>
</feature>
<proteinExistence type="predicted"/>
<name>A0A0F9QJA5_9ZZZZ</name>
<protein>
    <submittedName>
        <fullName evidence="2">Uncharacterized protein</fullName>
    </submittedName>
</protein>
<keyword evidence="1" id="KW-1133">Transmembrane helix</keyword>
<comment type="caution">
    <text evidence="2">The sequence shown here is derived from an EMBL/GenBank/DDBJ whole genome shotgun (WGS) entry which is preliminary data.</text>
</comment>
<evidence type="ECO:0000256" key="1">
    <source>
        <dbReference type="SAM" id="Phobius"/>
    </source>
</evidence>
<reference evidence="2" key="1">
    <citation type="journal article" date="2015" name="Nature">
        <title>Complex archaea that bridge the gap between prokaryotes and eukaryotes.</title>
        <authorList>
            <person name="Spang A."/>
            <person name="Saw J.H."/>
            <person name="Jorgensen S.L."/>
            <person name="Zaremba-Niedzwiedzka K."/>
            <person name="Martijn J."/>
            <person name="Lind A.E."/>
            <person name="van Eijk R."/>
            <person name="Schleper C."/>
            <person name="Guy L."/>
            <person name="Ettema T.J."/>
        </authorList>
    </citation>
    <scope>NUCLEOTIDE SEQUENCE</scope>
</reference>
<dbReference type="AlphaFoldDB" id="A0A0F9QJA5"/>
<evidence type="ECO:0000313" key="2">
    <source>
        <dbReference type="EMBL" id="KKN05373.1"/>
    </source>
</evidence>